<evidence type="ECO:0000256" key="1">
    <source>
        <dbReference type="ARBA" id="ARBA00022839"/>
    </source>
</evidence>
<dbReference type="GO" id="GO:0008408">
    <property type="term" value="F:3'-5' exonuclease activity"/>
    <property type="evidence" value="ECO:0007669"/>
    <property type="project" value="TreeGrafter"/>
</dbReference>
<dbReference type="InterPro" id="IPR013520">
    <property type="entry name" value="Ribonucl_H"/>
</dbReference>
<feature type="domain" description="Exonuclease" evidence="2">
    <location>
        <begin position="5"/>
        <end position="170"/>
    </location>
</feature>
<dbReference type="GO" id="GO:0003677">
    <property type="term" value="F:DNA binding"/>
    <property type="evidence" value="ECO:0007669"/>
    <property type="project" value="InterPro"/>
</dbReference>
<dbReference type="PANTHER" id="PTHR30231">
    <property type="entry name" value="DNA POLYMERASE III SUBUNIT EPSILON"/>
    <property type="match status" value="1"/>
</dbReference>
<dbReference type="GO" id="GO:0003887">
    <property type="term" value="F:DNA-directed DNA polymerase activity"/>
    <property type="evidence" value="ECO:0007669"/>
    <property type="project" value="InterPro"/>
</dbReference>
<dbReference type="PANTHER" id="PTHR30231:SF41">
    <property type="entry name" value="DNA POLYMERASE III SUBUNIT EPSILON"/>
    <property type="match status" value="1"/>
</dbReference>
<gene>
    <name evidence="3" type="ORF">C7383_111143</name>
</gene>
<keyword evidence="1" id="KW-0269">Exonuclease</keyword>
<dbReference type="SMART" id="SM00479">
    <property type="entry name" value="EXOIII"/>
    <property type="match status" value="1"/>
</dbReference>
<dbReference type="Pfam" id="PF00929">
    <property type="entry name" value="RNase_T"/>
    <property type="match status" value="1"/>
</dbReference>
<keyword evidence="1" id="KW-0540">Nuclease</keyword>
<dbReference type="InterPro" id="IPR006054">
    <property type="entry name" value="DnaQ"/>
</dbReference>
<keyword evidence="1" id="KW-0378">Hydrolase</keyword>
<dbReference type="EMBL" id="QGGY01000011">
    <property type="protein sequence ID" value="PWJ73807.1"/>
    <property type="molecule type" value="Genomic_DNA"/>
</dbReference>
<dbReference type="RefSeq" id="WP_109747598.1">
    <property type="nucleotide sequence ID" value="NZ_JANKBI010000011.1"/>
</dbReference>
<evidence type="ECO:0000313" key="3">
    <source>
        <dbReference type="EMBL" id="PWJ73807.1"/>
    </source>
</evidence>
<keyword evidence="4" id="KW-1185">Reference proteome</keyword>
<dbReference type="SUPFAM" id="SSF53098">
    <property type="entry name" value="Ribonuclease H-like"/>
    <property type="match status" value="1"/>
</dbReference>
<dbReference type="InterPro" id="IPR036397">
    <property type="entry name" value="RNaseH_sf"/>
</dbReference>
<name>A0AB73T1R2_9FIRM</name>
<protein>
    <submittedName>
        <fullName evidence="3">DNA polymerase-3 subunit alpha (Gram-positive type)</fullName>
    </submittedName>
</protein>
<evidence type="ECO:0000259" key="2">
    <source>
        <dbReference type="SMART" id="SM00479"/>
    </source>
</evidence>
<accession>A0AB73T1R2</accession>
<dbReference type="GO" id="GO:0045004">
    <property type="term" value="P:DNA replication proofreading"/>
    <property type="evidence" value="ECO:0007669"/>
    <property type="project" value="TreeGrafter"/>
</dbReference>
<dbReference type="InterPro" id="IPR012337">
    <property type="entry name" value="RNaseH-like_sf"/>
</dbReference>
<dbReference type="Proteomes" id="UP000245412">
    <property type="component" value="Unassembled WGS sequence"/>
</dbReference>
<dbReference type="AlphaFoldDB" id="A0AB73T1R2"/>
<dbReference type="Gene3D" id="3.30.420.10">
    <property type="entry name" value="Ribonuclease H-like superfamily/Ribonuclease H"/>
    <property type="match status" value="1"/>
</dbReference>
<reference evidence="3 4" key="1">
    <citation type="submission" date="2018-05" db="EMBL/GenBank/DDBJ databases">
        <authorList>
            <person name="Goeker M."/>
            <person name="Huntemann M."/>
            <person name="Clum A."/>
            <person name="Pillay M."/>
            <person name="Palaniappan K."/>
            <person name="Varghese N."/>
            <person name="Mikhailova N."/>
            <person name="Stamatis D."/>
            <person name="Reddy T."/>
            <person name="Daum C."/>
            <person name="Shapiro N."/>
            <person name="Ivanova N."/>
            <person name="Kyrpides N."/>
            <person name="Woyke T."/>
        </authorList>
    </citation>
    <scope>NUCLEOTIDE SEQUENCE [LARGE SCALE GENOMIC DNA]</scope>
    <source>
        <strain evidence="3 4">DSM 26524</strain>
    </source>
</reference>
<comment type="caution">
    <text evidence="3">The sequence shown here is derived from an EMBL/GenBank/DDBJ whole genome shotgun (WGS) entry which is preliminary data.</text>
</comment>
<dbReference type="NCBIfam" id="TIGR00573">
    <property type="entry name" value="dnaq"/>
    <property type="match status" value="1"/>
</dbReference>
<dbReference type="GO" id="GO:0005829">
    <property type="term" value="C:cytosol"/>
    <property type="evidence" value="ECO:0007669"/>
    <property type="project" value="TreeGrafter"/>
</dbReference>
<dbReference type="CDD" id="cd06127">
    <property type="entry name" value="DEDDh"/>
    <property type="match status" value="1"/>
</dbReference>
<organism evidence="3 4">
    <name type="scientific">Murimonas intestini</name>
    <dbReference type="NCBI Taxonomy" id="1337051"/>
    <lineage>
        <taxon>Bacteria</taxon>
        <taxon>Bacillati</taxon>
        <taxon>Bacillota</taxon>
        <taxon>Clostridia</taxon>
        <taxon>Lachnospirales</taxon>
        <taxon>Lachnospiraceae</taxon>
        <taxon>Murimonas</taxon>
    </lineage>
</organism>
<dbReference type="FunFam" id="3.30.420.10:FF:000045">
    <property type="entry name" value="3'-5' exonuclease DinG"/>
    <property type="match status" value="1"/>
</dbReference>
<proteinExistence type="predicted"/>
<evidence type="ECO:0000313" key="4">
    <source>
        <dbReference type="Proteomes" id="UP000245412"/>
    </source>
</evidence>
<sequence>MKNNTYIAIDLETTGLNPSGDKILEIGAARIVEGRVTETYGTFINVGIPIPYFITNLTGIDDEMASGGKQIREAMGELLDFCGDDVLLGHNILFDYSFLKQAAVNNSLKFERHGIDTLKIARKCLPQLPSRKLEYLCRYLSIETENQHRALDDALAASEVYRKLAQRYYEQAPEVFEACPMVCRVKKECPATKIQKGYLIDLIKYHRIDLDVPMDTLTKSEASRLIDKIILQHGRIKR</sequence>